<feature type="transmembrane region" description="Helical" evidence="1">
    <location>
        <begin position="139"/>
        <end position="160"/>
    </location>
</feature>
<dbReference type="Proteomes" id="UP000234328">
    <property type="component" value="Unassembled WGS sequence"/>
</dbReference>
<evidence type="ECO:0000256" key="1">
    <source>
        <dbReference type="SAM" id="Phobius"/>
    </source>
</evidence>
<feature type="transmembrane region" description="Helical" evidence="1">
    <location>
        <begin position="320"/>
        <end position="344"/>
    </location>
</feature>
<protein>
    <recommendedName>
        <fullName evidence="2">DUF112 domain-containing protein</fullName>
    </recommendedName>
</protein>
<organism evidence="3 4">
    <name type="scientific">Pollutimonas nitritireducens</name>
    <dbReference type="NCBI Taxonomy" id="2045209"/>
    <lineage>
        <taxon>Bacteria</taxon>
        <taxon>Pseudomonadati</taxon>
        <taxon>Pseudomonadota</taxon>
        <taxon>Betaproteobacteria</taxon>
        <taxon>Burkholderiales</taxon>
        <taxon>Alcaligenaceae</taxon>
        <taxon>Pollutimonas</taxon>
    </lineage>
</organism>
<evidence type="ECO:0000313" key="3">
    <source>
        <dbReference type="EMBL" id="PLC52635.1"/>
    </source>
</evidence>
<evidence type="ECO:0000259" key="2">
    <source>
        <dbReference type="Pfam" id="PF01970"/>
    </source>
</evidence>
<dbReference type="AlphaFoldDB" id="A0A2N4UC92"/>
<feature type="transmembrane region" description="Helical" evidence="1">
    <location>
        <begin position="199"/>
        <end position="217"/>
    </location>
</feature>
<dbReference type="OrthoDB" id="9781349at2"/>
<feature type="transmembrane region" description="Helical" evidence="1">
    <location>
        <begin position="255"/>
        <end position="279"/>
    </location>
</feature>
<comment type="caution">
    <text evidence="3">The sequence shown here is derived from an EMBL/GenBank/DDBJ whole genome shotgun (WGS) entry which is preliminary data.</text>
</comment>
<keyword evidence="4" id="KW-1185">Reference proteome</keyword>
<dbReference type="InterPro" id="IPR002823">
    <property type="entry name" value="DUF112_TM"/>
</dbReference>
<feature type="transmembrane region" description="Helical" evidence="1">
    <location>
        <begin position="47"/>
        <end position="69"/>
    </location>
</feature>
<keyword evidence="1" id="KW-0812">Transmembrane</keyword>
<feature type="transmembrane region" description="Helical" evidence="1">
    <location>
        <begin position="471"/>
        <end position="489"/>
    </location>
</feature>
<keyword evidence="1" id="KW-1133">Transmembrane helix</keyword>
<name>A0A2N4UC92_9BURK</name>
<accession>A0A2N4UC92</accession>
<evidence type="ECO:0000313" key="4">
    <source>
        <dbReference type="Proteomes" id="UP000234328"/>
    </source>
</evidence>
<dbReference type="Pfam" id="PF01970">
    <property type="entry name" value="TctA"/>
    <property type="match status" value="1"/>
</dbReference>
<proteinExistence type="predicted"/>
<feature type="transmembrane region" description="Helical" evidence="1">
    <location>
        <begin position="356"/>
        <end position="385"/>
    </location>
</feature>
<keyword evidence="1" id="KW-0472">Membrane</keyword>
<feature type="transmembrane region" description="Helical" evidence="1">
    <location>
        <begin position="431"/>
        <end position="450"/>
    </location>
</feature>
<feature type="domain" description="DUF112" evidence="2">
    <location>
        <begin position="24"/>
        <end position="439"/>
    </location>
</feature>
<feature type="transmembrane region" description="Helical" evidence="1">
    <location>
        <begin position="110"/>
        <end position="132"/>
    </location>
</feature>
<feature type="transmembrane region" description="Helical" evidence="1">
    <location>
        <begin position="20"/>
        <end position="40"/>
    </location>
</feature>
<sequence length="498" mass="51614">MFDFTSIADGFTLLFSAWGPWSLVIPGLIIGLVFGVIPGLQTSMAMAMFLPITFTLDFLTAILFLTSIFTGGMFGGGITAILMNIPGTSSAVATTFDGYPMTRKGLHNEALGISLGASCIGTFIGYSILMLMIKPMTGIVLSLGPTEMFVIILWGLTLIATLSGGYMVRSLLIGVAGLLVGTIGMSATGMIRGTFGSPYLLDGVAIIPAMIGMFAAAELFSLPKDDPTADKNLKSISIRGVLRGVRVSLTMPGTIIRGGIIGTMIGAVPGIGSSVANLVSYGSAKRRSKDPDSFGKGNPRGVIASEAANSSSEGGGMVSLFALGIPGGAGTAVLLAAFSVHNVTGGPRFMAEQADVIYAIIFANIGQAVLLFFVGLALLPLLATIVRVPRSILGPSVLVMATFGCFGITGDIVGPMTLLVFSAIGWLLRKYHYSVAAAVIGMLLGGMAESELLRSFQISGGNFSYVLGRPITLGLLALLIGSLVAPYVLSRLKLLRRG</sequence>
<dbReference type="RefSeq" id="WP_102071371.1">
    <property type="nucleotide sequence ID" value="NZ_PDNV01000012.1"/>
</dbReference>
<reference evidence="3 4" key="1">
    <citation type="submission" date="2017-10" db="EMBL/GenBank/DDBJ databases">
        <title>Two draft genome sequences of Pusillimonas sp. strains isolated from a nitrate- and radionuclide-contaminated groundwater in Russia.</title>
        <authorList>
            <person name="Grouzdev D.S."/>
            <person name="Tourova T.P."/>
            <person name="Goeva M.A."/>
            <person name="Babich T.L."/>
            <person name="Sokolova D.S."/>
            <person name="Abdullin R."/>
            <person name="Poltaraus A.B."/>
            <person name="Toshchakov S.V."/>
            <person name="Nazina T.N."/>
        </authorList>
    </citation>
    <scope>NUCLEOTIDE SEQUENCE [LARGE SCALE GENOMIC DNA]</scope>
    <source>
        <strain evidence="3 4">JR1/69-2-13</strain>
    </source>
</reference>
<dbReference type="EMBL" id="PDNV01000012">
    <property type="protein sequence ID" value="PLC52635.1"/>
    <property type="molecule type" value="Genomic_DNA"/>
</dbReference>
<gene>
    <name evidence="3" type="ORF">CR155_17775</name>
</gene>
<dbReference type="PANTHER" id="PTHR35342:SF5">
    <property type="entry name" value="TRICARBOXYLIC TRANSPORT PROTEIN"/>
    <property type="match status" value="1"/>
</dbReference>
<feature type="transmembrane region" description="Helical" evidence="1">
    <location>
        <begin position="397"/>
        <end position="425"/>
    </location>
</feature>
<feature type="transmembrane region" description="Helical" evidence="1">
    <location>
        <begin position="166"/>
        <end position="187"/>
    </location>
</feature>
<dbReference type="PANTHER" id="PTHR35342">
    <property type="entry name" value="TRICARBOXYLIC TRANSPORT PROTEIN"/>
    <property type="match status" value="1"/>
</dbReference>